<dbReference type="InterPro" id="IPR056303">
    <property type="entry name" value="AMIN-like"/>
</dbReference>
<proteinExistence type="predicted"/>
<dbReference type="Pfam" id="PF24837">
    <property type="entry name" value="AMIN-like"/>
    <property type="match status" value="1"/>
</dbReference>
<accession>A0A6B8VSC9</accession>
<dbReference type="Proteomes" id="UP000427071">
    <property type="component" value="Chromosome"/>
</dbReference>
<evidence type="ECO:0000313" key="5">
    <source>
        <dbReference type="Proteomes" id="UP000427071"/>
    </source>
</evidence>
<dbReference type="RefSeq" id="WP_197079678.1">
    <property type="nucleotide sequence ID" value="NZ_CP046452.1"/>
</dbReference>
<evidence type="ECO:0000313" key="4">
    <source>
        <dbReference type="EMBL" id="QGU02801.1"/>
    </source>
</evidence>
<feature type="chain" id="PRO_5038863344" description="AMIN-like domain-containing protein" evidence="2">
    <location>
        <begin position="26"/>
        <end position="205"/>
    </location>
</feature>
<name>A0A6B8VSC9_9CORY</name>
<evidence type="ECO:0000259" key="3">
    <source>
        <dbReference type="Pfam" id="PF24837"/>
    </source>
</evidence>
<feature type="domain" description="AMIN-like" evidence="3">
    <location>
        <begin position="81"/>
        <end position="203"/>
    </location>
</feature>
<feature type="compositionally biased region" description="Low complexity" evidence="1">
    <location>
        <begin position="41"/>
        <end position="55"/>
    </location>
</feature>
<dbReference type="AlphaFoldDB" id="A0A6B8VSC9"/>
<keyword evidence="5" id="KW-1185">Reference proteome</keyword>
<keyword evidence="2" id="KW-0732">Signal</keyword>
<evidence type="ECO:0000256" key="2">
    <source>
        <dbReference type="SAM" id="SignalP"/>
    </source>
</evidence>
<gene>
    <name evidence="4" type="ORF">CKALI_09730</name>
</gene>
<dbReference type="EMBL" id="CP046452">
    <property type="protein sequence ID" value="QGU02801.1"/>
    <property type="molecule type" value="Genomic_DNA"/>
</dbReference>
<reference evidence="5" key="1">
    <citation type="submission" date="2019-11" db="EMBL/GenBank/DDBJ databases">
        <title>Complete genome sequence of Corynebacterium kalinowskii 1959, a novel Corynebacterium species isolated from soil of a small paddock in Vilsendorf, Germany.</title>
        <authorList>
            <person name="Schaffert L."/>
            <person name="Ruwe M."/>
            <person name="Milse J."/>
            <person name="Hanuschka K."/>
            <person name="Ortseifen V."/>
            <person name="Droste J."/>
            <person name="Brandt D."/>
            <person name="Schlueter L."/>
            <person name="Kutter Y."/>
            <person name="Vinke S."/>
            <person name="Viehoefer P."/>
            <person name="Jacob L."/>
            <person name="Luebke N.-C."/>
            <person name="Schulte-Berndt E."/>
            <person name="Hain C."/>
            <person name="Linder M."/>
            <person name="Schmidt P."/>
            <person name="Wollenschlaeger L."/>
            <person name="Luttermann T."/>
            <person name="Thieme E."/>
            <person name="Hassa J."/>
            <person name="Haak M."/>
            <person name="Wittchen M."/>
            <person name="Mentz A."/>
            <person name="Persicke M."/>
            <person name="Busche T."/>
            <person name="Ruckert C."/>
        </authorList>
    </citation>
    <scope>NUCLEOTIDE SEQUENCE [LARGE SCALE GENOMIC DNA]</scope>
    <source>
        <strain evidence="5">1959</strain>
    </source>
</reference>
<organism evidence="4 5">
    <name type="scientific">Corynebacterium kalinowskii</name>
    <dbReference type="NCBI Taxonomy" id="2675216"/>
    <lineage>
        <taxon>Bacteria</taxon>
        <taxon>Bacillati</taxon>
        <taxon>Actinomycetota</taxon>
        <taxon>Actinomycetes</taxon>
        <taxon>Mycobacteriales</taxon>
        <taxon>Corynebacteriaceae</taxon>
        <taxon>Corynebacterium</taxon>
    </lineage>
</organism>
<feature type="signal peptide" evidence="2">
    <location>
        <begin position="1"/>
        <end position="25"/>
    </location>
</feature>
<protein>
    <recommendedName>
        <fullName evidence="3">AMIN-like domain-containing protein</fullName>
    </recommendedName>
</protein>
<dbReference type="KEGG" id="ckw:CKALI_09730"/>
<feature type="region of interest" description="Disordered" evidence="1">
    <location>
        <begin position="29"/>
        <end position="71"/>
    </location>
</feature>
<evidence type="ECO:0000256" key="1">
    <source>
        <dbReference type="SAM" id="MobiDB-lite"/>
    </source>
</evidence>
<sequence length="205" mass="21403">MTAVSLPIRTAALVAAIGLSAVGIAACDSDETSSGGPTQIQKQSLTSDSQQSSTSNIAPLGQANSTMKTQPVEVPAKLVPVAMRTGTHQGFDRVVIELTGEGKPGWHIDYVPLPQQQASGQELKVSGDTFLNVNIDGTTYPFEIGVEATDLPATVGSGPAVAEVISGGTFEGRSQFVIGLKGSPRPYSVSYLEDPKRLVIDFTEN</sequence>